<dbReference type="STRING" id="1257025.LEP1GSC203_2371"/>
<proteinExistence type="predicted"/>
<dbReference type="Proteomes" id="UP000012371">
    <property type="component" value="Unassembled WGS sequence"/>
</dbReference>
<comment type="caution">
    <text evidence="2">The sequence shown here is derived from an EMBL/GenBank/DDBJ whole genome shotgun (WGS) entry which is preliminary data.</text>
</comment>
<evidence type="ECO:0000256" key="1">
    <source>
        <dbReference type="SAM" id="MobiDB-lite"/>
    </source>
</evidence>
<feature type="region of interest" description="Disordered" evidence="1">
    <location>
        <begin position="1"/>
        <end position="23"/>
    </location>
</feature>
<dbReference type="EMBL" id="AOGW02000008">
    <property type="protein sequence ID" value="EMY62410.1"/>
    <property type="molecule type" value="Genomic_DNA"/>
</dbReference>
<evidence type="ECO:0000313" key="2">
    <source>
        <dbReference type="EMBL" id="EMY62410.1"/>
    </source>
</evidence>
<dbReference type="AlphaFoldDB" id="N1VZF6"/>
<reference evidence="2" key="1">
    <citation type="submission" date="2013-03" db="EMBL/GenBank/DDBJ databases">
        <authorList>
            <person name="Harkins D.M."/>
            <person name="Durkin A.S."/>
            <person name="Brinkac L.M."/>
            <person name="Haft D.H."/>
            <person name="Selengut J.D."/>
            <person name="Sanka R."/>
            <person name="DePew J."/>
            <person name="Purushe J."/>
            <person name="Hartskeerl R.A."/>
            <person name="Ahmed A."/>
            <person name="van der Linden H."/>
            <person name="Goris M.G.A."/>
            <person name="Vinetz J.M."/>
            <person name="Sutton G.G."/>
            <person name="Nierman W.C."/>
            <person name="Fouts D.E."/>
        </authorList>
    </citation>
    <scope>NUCLEOTIDE SEQUENCE [LARGE SCALE GENOMIC DNA]</scope>
    <source>
        <strain evidence="2">LT 11-33</strain>
    </source>
</reference>
<gene>
    <name evidence="2" type="ORF">LEP1GSC203_2371</name>
</gene>
<accession>N1VZF6</accession>
<sequence>MSLSKKKQPDLGQKNKILNPNPGGLAENWGNFVDFSRTDSECCRENA</sequence>
<name>N1VZF6_9LEPT</name>
<evidence type="ECO:0000313" key="3">
    <source>
        <dbReference type="Proteomes" id="UP000012371"/>
    </source>
</evidence>
<keyword evidence="3" id="KW-1185">Reference proteome</keyword>
<protein>
    <submittedName>
        <fullName evidence="2">Uncharacterized protein</fullName>
    </submittedName>
</protein>
<organism evidence="2 3">
    <name type="scientific">Leptospira terpstrae serovar Hualin str. LT 11-33 = ATCC 700639</name>
    <dbReference type="NCBI Taxonomy" id="1257025"/>
    <lineage>
        <taxon>Bacteria</taxon>
        <taxon>Pseudomonadati</taxon>
        <taxon>Spirochaetota</taxon>
        <taxon>Spirochaetia</taxon>
        <taxon>Leptospirales</taxon>
        <taxon>Leptospiraceae</taxon>
        <taxon>Leptospira</taxon>
    </lineage>
</organism>